<dbReference type="RefSeq" id="WP_164361455.1">
    <property type="nucleotide sequence ID" value="NZ_CP066776.1"/>
</dbReference>
<sequence>MIPLTDTHCHLASHKFPAEELESLVANAREAGVTRLVTLGTSTDDCPRQIEIAKQFPGTVFACIGIHPCDVTETTDGWDEHLLCLIEQNPDQVVAIGETGLDYFHPAPEGWTDEAYHQRQRDLLRRHFEIAEQTGRNIVIHTRDRSGKQSLDDALEIARDFAGKVRPLFHCFLGPTENADPIFEIDGIVSFTGIASFKGKNAHDTRQAATHVPLDRIMVETDAPYLAPEPHRGKRNEPAFVRHTADAIAHLRGLTTDEIATATNLVADGFFRFPSTF</sequence>
<feature type="binding site" evidence="4">
    <location>
        <position position="8"/>
    </location>
    <ligand>
        <name>a divalent metal cation</name>
        <dbReference type="ChEBI" id="CHEBI:60240"/>
        <label>1</label>
    </ligand>
</feature>
<dbReference type="PANTHER" id="PTHR46124:SF2">
    <property type="entry name" value="D-AMINOACYL-TRNA DEACYLASE"/>
    <property type="match status" value="1"/>
</dbReference>
<feature type="binding site" evidence="4">
    <location>
        <position position="141"/>
    </location>
    <ligand>
        <name>a divalent metal cation</name>
        <dbReference type="ChEBI" id="CHEBI:60240"/>
        <label>2</label>
    </ligand>
</feature>
<dbReference type="AlphaFoldDB" id="A0A6B3L7Z4"/>
<feature type="binding site" evidence="4">
    <location>
        <position position="98"/>
    </location>
    <ligand>
        <name>a divalent metal cation</name>
        <dbReference type="ChEBI" id="CHEBI:60240"/>
        <label>1</label>
    </ligand>
</feature>
<keyword evidence="6" id="KW-1185">Reference proteome</keyword>
<dbReference type="Proteomes" id="UP000475117">
    <property type="component" value="Chromosome"/>
</dbReference>
<protein>
    <submittedName>
        <fullName evidence="5">TatD family hydrolase</fullName>
    </submittedName>
</protein>
<dbReference type="GO" id="GO:0016788">
    <property type="term" value="F:hydrolase activity, acting on ester bonds"/>
    <property type="evidence" value="ECO:0007669"/>
    <property type="project" value="InterPro"/>
</dbReference>
<comment type="similarity">
    <text evidence="1">Belongs to the metallo-dependent hydrolases superfamily. TatD-type hydrolase family.</text>
</comment>
<evidence type="ECO:0000256" key="3">
    <source>
        <dbReference type="ARBA" id="ARBA00022801"/>
    </source>
</evidence>
<accession>A0A6B3L7Z4</accession>
<keyword evidence="3 5" id="KW-0378">Hydrolase</keyword>
<dbReference type="InterPro" id="IPR032466">
    <property type="entry name" value="Metal_Hydrolase"/>
</dbReference>
<dbReference type="InterPro" id="IPR015991">
    <property type="entry name" value="TatD/YcfH-like"/>
</dbReference>
<evidence type="ECO:0000256" key="1">
    <source>
        <dbReference type="ARBA" id="ARBA00009275"/>
    </source>
</evidence>
<dbReference type="Pfam" id="PF01026">
    <property type="entry name" value="TatD_DNase"/>
    <property type="match status" value="1"/>
</dbReference>
<dbReference type="SUPFAM" id="SSF51556">
    <property type="entry name" value="Metallo-dependent hydrolases"/>
    <property type="match status" value="1"/>
</dbReference>
<evidence type="ECO:0000256" key="2">
    <source>
        <dbReference type="ARBA" id="ARBA00022723"/>
    </source>
</evidence>
<dbReference type="Gene3D" id="3.20.20.140">
    <property type="entry name" value="Metal-dependent hydrolases"/>
    <property type="match status" value="1"/>
</dbReference>
<dbReference type="PANTHER" id="PTHR46124">
    <property type="entry name" value="D-AMINOACYL-TRNA DEACYLASE"/>
    <property type="match status" value="1"/>
</dbReference>
<dbReference type="PIRSF" id="PIRSF005902">
    <property type="entry name" value="DNase_TatD"/>
    <property type="match status" value="1"/>
</dbReference>
<dbReference type="InterPro" id="IPR018228">
    <property type="entry name" value="DNase_TatD-rel_CS"/>
</dbReference>
<gene>
    <name evidence="5" type="ORF">G3M56_006895</name>
</gene>
<dbReference type="FunFam" id="3.20.20.140:FF:000005">
    <property type="entry name" value="TatD family hydrolase"/>
    <property type="match status" value="1"/>
</dbReference>
<dbReference type="PROSITE" id="PS01091">
    <property type="entry name" value="TATD_3"/>
    <property type="match status" value="1"/>
</dbReference>
<feature type="binding site" evidence="4">
    <location>
        <position position="10"/>
    </location>
    <ligand>
        <name>a divalent metal cation</name>
        <dbReference type="ChEBI" id="CHEBI:60240"/>
        <label>1</label>
    </ligand>
</feature>
<dbReference type="GO" id="GO:0004536">
    <property type="term" value="F:DNA nuclease activity"/>
    <property type="evidence" value="ECO:0007669"/>
    <property type="project" value="InterPro"/>
</dbReference>
<keyword evidence="2 4" id="KW-0479">Metal-binding</keyword>
<dbReference type="NCBIfam" id="TIGR00010">
    <property type="entry name" value="YchF/TatD family DNA exonuclease"/>
    <property type="match status" value="1"/>
</dbReference>
<proteinExistence type="inferred from homology"/>
<dbReference type="CDD" id="cd01310">
    <property type="entry name" value="TatD_DNAse"/>
    <property type="match status" value="1"/>
</dbReference>
<evidence type="ECO:0000256" key="4">
    <source>
        <dbReference type="PIRSR" id="PIRSR005902-1"/>
    </source>
</evidence>
<reference evidence="5 6" key="1">
    <citation type="submission" date="2020-12" db="EMBL/GenBank/DDBJ databases">
        <title>Sulforoseuscoccus oceanibium gen. nov., sp. nov., a representative of the phylum Verrucomicrobia with special cytoplasmic membrane, and proposal of Sulforoseuscoccusaceae fam. nov.</title>
        <authorList>
            <person name="Xi F."/>
        </authorList>
    </citation>
    <scope>NUCLEOTIDE SEQUENCE [LARGE SCALE GENOMIC DNA]</scope>
    <source>
        <strain evidence="5 6">T37</strain>
    </source>
</reference>
<dbReference type="InterPro" id="IPR001130">
    <property type="entry name" value="TatD-like"/>
</dbReference>
<organism evidence="5 6">
    <name type="scientific">Sulfuriroseicoccus oceanibius</name>
    <dbReference type="NCBI Taxonomy" id="2707525"/>
    <lineage>
        <taxon>Bacteria</taxon>
        <taxon>Pseudomonadati</taxon>
        <taxon>Verrucomicrobiota</taxon>
        <taxon>Verrucomicrobiia</taxon>
        <taxon>Verrucomicrobiales</taxon>
        <taxon>Verrucomicrobiaceae</taxon>
        <taxon>Sulfuriroseicoccus</taxon>
    </lineage>
</organism>
<feature type="binding site" evidence="4">
    <location>
        <position position="170"/>
    </location>
    <ligand>
        <name>a divalent metal cation</name>
        <dbReference type="ChEBI" id="CHEBI:60240"/>
        <label>2</label>
    </ligand>
</feature>
<dbReference type="KEGG" id="soa:G3M56_006895"/>
<evidence type="ECO:0000313" key="5">
    <source>
        <dbReference type="EMBL" id="QQL46294.1"/>
    </source>
</evidence>
<feature type="binding site" evidence="4">
    <location>
        <position position="222"/>
    </location>
    <ligand>
        <name>a divalent metal cation</name>
        <dbReference type="ChEBI" id="CHEBI:60240"/>
        <label>1</label>
    </ligand>
</feature>
<dbReference type="EMBL" id="CP066776">
    <property type="protein sequence ID" value="QQL46294.1"/>
    <property type="molecule type" value="Genomic_DNA"/>
</dbReference>
<name>A0A6B3L7Z4_9BACT</name>
<evidence type="ECO:0000313" key="6">
    <source>
        <dbReference type="Proteomes" id="UP000475117"/>
    </source>
</evidence>
<dbReference type="GO" id="GO:0046872">
    <property type="term" value="F:metal ion binding"/>
    <property type="evidence" value="ECO:0007669"/>
    <property type="project" value="UniProtKB-KW"/>
</dbReference>